<dbReference type="InterPro" id="IPR013096">
    <property type="entry name" value="Cupin_2"/>
</dbReference>
<dbReference type="InterPro" id="IPR014710">
    <property type="entry name" value="RmlC-like_jellyroll"/>
</dbReference>
<evidence type="ECO:0000313" key="2">
    <source>
        <dbReference type="EMBL" id="KXB05431.1"/>
    </source>
</evidence>
<dbReference type="SUPFAM" id="SSF51182">
    <property type="entry name" value="RmlC-like cupins"/>
    <property type="match status" value="1"/>
</dbReference>
<dbReference type="Proteomes" id="UP000070549">
    <property type="component" value="Unassembled WGS sequence"/>
</dbReference>
<protein>
    <recommendedName>
        <fullName evidence="1">Cupin type-2 domain-containing protein</fullName>
    </recommendedName>
</protein>
<evidence type="ECO:0000259" key="1">
    <source>
        <dbReference type="Pfam" id="PF07883"/>
    </source>
</evidence>
<reference evidence="2 3" key="1">
    <citation type="journal article" date="2016" name="Sci. Rep.">
        <title>Metabolic traits of an uncultured archaeal lineage -MSBL1- from brine pools of the Red Sea.</title>
        <authorList>
            <person name="Mwirichia R."/>
            <person name="Alam I."/>
            <person name="Rashid M."/>
            <person name="Vinu M."/>
            <person name="Ba-Alawi W."/>
            <person name="Anthony Kamau A."/>
            <person name="Kamanda Ngugi D."/>
            <person name="Goker M."/>
            <person name="Klenk H.P."/>
            <person name="Bajic V."/>
            <person name="Stingl U."/>
        </authorList>
    </citation>
    <scope>NUCLEOTIDE SEQUENCE [LARGE SCALE GENOMIC DNA]</scope>
    <source>
        <strain evidence="2">SCGC-AAA382A03</strain>
    </source>
</reference>
<dbReference type="PANTHER" id="PTHR37694:SF1">
    <property type="entry name" value="SLR8022 PROTEIN"/>
    <property type="match status" value="1"/>
</dbReference>
<dbReference type="EMBL" id="LHYC01000015">
    <property type="protein sequence ID" value="KXB05431.1"/>
    <property type="molecule type" value="Genomic_DNA"/>
</dbReference>
<comment type="caution">
    <text evidence="2">The sequence shown here is derived from an EMBL/GenBank/DDBJ whole genome shotgun (WGS) entry which is preliminary data.</text>
</comment>
<gene>
    <name evidence="2" type="ORF">AKJ49_00815</name>
</gene>
<dbReference type="InterPro" id="IPR011051">
    <property type="entry name" value="RmlC_Cupin_sf"/>
</dbReference>
<sequence>MESSEEFKPHKLIQKDEVEVVLLAFEPGQGLPVHETSVDVFFHVIKGEAAIKVGEDEKNVSEGNIVLSPADIPHTVRNESDEEAKILVVKTPQPGA</sequence>
<name>A0A133VG56_9EURY</name>
<accession>A0A133VG56</accession>
<organism evidence="2 3">
    <name type="scientific">candidate division MSBL1 archaeon SCGC-AAA382A03</name>
    <dbReference type="NCBI Taxonomy" id="1698278"/>
    <lineage>
        <taxon>Archaea</taxon>
        <taxon>Methanobacteriati</taxon>
        <taxon>Methanobacteriota</taxon>
        <taxon>candidate division MSBL1</taxon>
    </lineage>
</organism>
<dbReference type="Gene3D" id="2.60.120.10">
    <property type="entry name" value="Jelly Rolls"/>
    <property type="match status" value="1"/>
</dbReference>
<proteinExistence type="predicted"/>
<feature type="domain" description="Cupin type-2" evidence="1">
    <location>
        <begin position="22"/>
        <end position="89"/>
    </location>
</feature>
<keyword evidence="3" id="KW-1185">Reference proteome</keyword>
<dbReference type="PANTHER" id="PTHR37694">
    <property type="entry name" value="SLR8022 PROTEIN"/>
    <property type="match status" value="1"/>
</dbReference>
<evidence type="ECO:0000313" key="3">
    <source>
        <dbReference type="Proteomes" id="UP000070549"/>
    </source>
</evidence>
<dbReference type="Pfam" id="PF07883">
    <property type="entry name" value="Cupin_2"/>
    <property type="match status" value="1"/>
</dbReference>
<dbReference type="AlphaFoldDB" id="A0A133VG56"/>